<dbReference type="InterPro" id="IPR050863">
    <property type="entry name" value="CenT-Element_Derived"/>
</dbReference>
<dbReference type="GO" id="GO:0003677">
    <property type="term" value="F:DNA binding"/>
    <property type="evidence" value="ECO:0007669"/>
    <property type="project" value="TreeGrafter"/>
</dbReference>
<evidence type="ECO:0000313" key="2">
    <source>
        <dbReference type="Ensembl" id="ENSCSAP00000011424.1"/>
    </source>
</evidence>
<dbReference type="EMBL" id="AQIB01086780">
    <property type="status" value="NOT_ANNOTATED_CDS"/>
    <property type="molecule type" value="Genomic_DNA"/>
</dbReference>
<dbReference type="Bgee" id="ENSCSAG00000015331">
    <property type="expression patterns" value="Expressed in blood and 3 other cell types or tissues"/>
</dbReference>
<sequence>GERKTPRFLTLSQMLEMIKLSEEGMLKAKRGKAKLLIPNSQVMNAKEKLPKEIRSATPVNTQMIRKQNSLIADVEKVIHQTGHSIPSSQNLIQSKALIFSHSLKAERGESAEEKLEASRGCFMRFKERSHLHNKKVQGEAASADVEAAKIIDEGGYSKQLIFNVDKKAFYWKEMPSRTFITKEKSIPGFKASKDRMTLLGVNAAVNFKKKPLTYHSENPRALKKYAESTLSNNKAWMIAPLFTAWFTGYLKPTLETYCRKIISFKILLLIDNAPGHPRALREIYKKINVFMPANITSILQPMDSHNKTLRDKQLLLLNEQRKWFLEMASTPSEDAVNVVEVTTNLEWYINLADKTAAEFERIKSNFEGSSTIGKMLSNSIACYREILCKKKTQLMWQTSLVSYFRKLPQLSQLSVTTALISQQPSTSRQDPPPAKRL</sequence>
<evidence type="ECO:0000313" key="3">
    <source>
        <dbReference type="Proteomes" id="UP000029965"/>
    </source>
</evidence>
<dbReference type="Pfam" id="PF03184">
    <property type="entry name" value="DDE_1"/>
    <property type="match status" value="1"/>
</dbReference>
<keyword evidence="3" id="KW-1185">Reference proteome</keyword>
<dbReference type="Ensembl" id="ENSCSAT00000013424.1">
    <property type="protein sequence ID" value="ENSCSAP00000011424.1"/>
    <property type="gene ID" value="ENSCSAG00000015331.1"/>
</dbReference>
<dbReference type="GeneTree" id="ENSGT00940000155163"/>
<dbReference type="GO" id="GO:0005634">
    <property type="term" value="C:nucleus"/>
    <property type="evidence" value="ECO:0007669"/>
    <property type="project" value="TreeGrafter"/>
</dbReference>
<feature type="domain" description="DDE-1" evidence="1">
    <location>
        <begin position="197"/>
        <end position="312"/>
    </location>
</feature>
<dbReference type="AlphaFoldDB" id="A0A0D9RS35"/>
<reference evidence="2" key="2">
    <citation type="submission" date="2025-08" db="UniProtKB">
        <authorList>
            <consortium name="Ensembl"/>
        </authorList>
    </citation>
    <scope>IDENTIFICATION</scope>
</reference>
<organism evidence="2 3">
    <name type="scientific">Chlorocebus sabaeus</name>
    <name type="common">Green monkey</name>
    <name type="synonym">Simia sabaea</name>
    <dbReference type="NCBI Taxonomy" id="60711"/>
    <lineage>
        <taxon>Eukaryota</taxon>
        <taxon>Metazoa</taxon>
        <taxon>Chordata</taxon>
        <taxon>Craniata</taxon>
        <taxon>Vertebrata</taxon>
        <taxon>Euteleostomi</taxon>
        <taxon>Mammalia</taxon>
        <taxon>Eutheria</taxon>
        <taxon>Euarchontoglires</taxon>
        <taxon>Primates</taxon>
        <taxon>Haplorrhini</taxon>
        <taxon>Catarrhini</taxon>
        <taxon>Cercopithecidae</taxon>
        <taxon>Cercopithecinae</taxon>
        <taxon>Chlorocebus</taxon>
    </lineage>
</organism>
<dbReference type="PANTHER" id="PTHR19303:SF26">
    <property type="entry name" value="TIGGER TRANSPOSABLE ELEMENT-DERIVED PROTEIN 1"/>
    <property type="match status" value="1"/>
</dbReference>
<name>A0A0D9RS35_CHLSB</name>
<accession>A0A0D9RS35</accession>
<protein>
    <recommendedName>
        <fullName evidence="1">DDE-1 domain-containing protein</fullName>
    </recommendedName>
</protein>
<reference evidence="2 3" key="1">
    <citation type="submission" date="2014-03" db="EMBL/GenBank/DDBJ databases">
        <authorList>
            <person name="Warren W."/>
            <person name="Wilson R.K."/>
        </authorList>
    </citation>
    <scope>NUCLEOTIDE SEQUENCE</scope>
</reference>
<dbReference type="PANTHER" id="PTHR19303">
    <property type="entry name" value="TRANSPOSON"/>
    <property type="match status" value="1"/>
</dbReference>
<proteinExistence type="predicted"/>
<dbReference type="InterPro" id="IPR004875">
    <property type="entry name" value="DDE_SF_endonuclease_dom"/>
</dbReference>
<reference evidence="2" key="3">
    <citation type="submission" date="2025-09" db="UniProtKB">
        <authorList>
            <consortium name="Ensembl"/>
        </authorList>
    </citation>
    <scope>IDENTIFICATION</scope>
</reference>
<evidence type="ECO:0000259" key="1">
    <source>
        <dbReference type="Pfam" id="PF03184"/>
    </source>
</evidence>
<dbReference type="eggNOG" id="KOG3105">
    <property type="taxonomic scope" value="Eukaryota"/>
</dbReference>
<dbReference type="Gene3D" id="1.10.10.60">
    <property type="entry name" value="Homeodomain-like"/>
    <property type="match status" value="1"/>
</dbReference>
<dbReference type="Proteomes" id="UP000029965">
    <property type="component" value="Chromosome 4"/>
</dbReference>